<comment type="similarity">
    <text evidence="1 7 8">Belongs to the universal ribosomal protein uS11 family.</text>
</comment>
<dbReference type="GO" id="GO:0005840">
    <property type="term" value="C:ribosome"/>
    <property type="evidence" value="ECO:0007669"/>
    <property type="project" value="UniProtKB-KW"/>
</dbReference>
<dbReference type="Gene3D" id="3.30.420.80">
    <property type="entry name" value="Ribosomal protein S11"/>
    <property type="match status" value="1"/>
</dbReference>
<evidence type="ECO:0000256" key="4">
    <source>
        <dbReference type="ARBA" id="ARBA00022980"/>
    </source>
</evidence>
<evidence type="ECO:0000256" key="3">
    <source>
        <dbReference type="ARBA" id="ARBA00022884"/>
    </source>
</evidence>
<reference evidence="9 10" key="1">
    <citation type="journal article" date="2015" name="Nature">
        <title>rRNA introns, odd ribosomes, and small enigmatic genomes across a large radiation of phyla.</title>
        <authorList>
            <person name="Brown C.T."/>
            <person name="Hug L.A."/>
            <person name="Thomas B.C."/>
            <person name="Sharon I."/>
            <person name="Castelle C.J."/>
            <person name="Singh A."/>
            <person name="Wilkins M.J."/>
            <person name="Williams K.H."/>
            <person name="Banfield J.F."/>
        </authorList>
    </citation>
    <scope>NUCLEOTIDE SEQUENCE [LARGE SCALE GENOMIC DNA]</scope>
</reference>
<dbReference type="HAMAP" id="MF_01310">
    <property type="entry name" value="Ribosomal_uS11"/>
    <property type="match status" value="1"/>
</dbReference>
<name>A0A0G1RKK1_9BACT</name>
<evidence type="ECO:0000256" key="1">
    <source>
        <dbReference type="ARBA" id="ARBA00006194"/>
    </source>
</evidence>
<comment type="caution">
    <text evidence="9">The sequence shown here is derived from an EMBL/GenBank/DDBJ whole genome shotgun (WGS) entry which is preliminary data.</text>
</comment>
<evidence type="ECO:0000256" key="7">
    <source>
        <dbReference type="HAMAP-Rule" id="MF_01310"/>
    </source>
</evidence>
<evidence type="ECO:0000256" key="5">
    <source>
        <dbReference type="ARBA" id="ARBA00023274"/>
    </source>
</evidence>
<dbReference type="GO" id="GO:1990904">
    <property type="term" value="C:ribonucleoprotein complex"/>
    <property type="evidence" value="ECO:0007669"/>
    <property type="project" value="UniProtKB-KW"/>
</dbReference>
<dbReference type="AlphaFoldDB" id="A0A0G1RKK1"/>
<keyword evidence="3 7" id="KW-0694">RNA-binding</keyword>
<keyword evidence="5 7" id="KW-0687">Ribonucleoprotein</keyword>
<evidence type="ECO:0000313" key="10">
    <source>
        <dbReference type="Proteomes" id="UP000034307"/>
    </source>
</evidence>
<dbReference type="Pfam" id="PF00411">
    <property type="entry name" value="Ribosomal_S11"/>
    <property type="match status" value="1"/>
</dbReference>
<accession>A0A0G1RKK1</accession>
<dbReference type="GO" id="GO:0006412">
    <property type="term" value="P:translation"/>
    <property type="evidence" value="ECO:0007669"/>
    <property type="project" value="UniProtKB-UniRule"/>
</dbReference>
<evidence type="ECO:0000256" key="6">
    <source>
        <dbReference type="ARBA" id="ARBA00035160"/>
    </source>
</evidence>
<evidence type="ECO:0000256" key="2">
    <source>
        <dbReference type="ARBA" id="ARBA00022730"/>
    </source>
</evidence>
<sequence length="113" mass="11676">MTGKAFITATFNNTLVTITDMAGNAISWGSAGAAGFKGARRATPYAATMAVEAAARKAMTGGIKEVEVYLKGPGSGRDAALRALKAAGLKMNLIADVTPIPHNGTRPSKKRRV</sequence>
<proteinExistence type="inferred from homology"/>
<comment type="subunit">
    <text evidence="7">Part of the 30S ribosomal subunit. Interacts with proteins S7 and S18. Binds to IF-3.</text>
</comment>
<dbReference type="GO" id="GO:0003735">
    <property type="term" value="F:structural constituent of ribosome"/>
    <property type="evidence" value="ECO:0007669"/>
    <property type="project" value="InterPro"/>
</dbReference>
<dbReference type="NCBIfam" id="TIGR03632">
    <property type="entry name" value="uS11_bact"/>
    <property type="match status" value="1"/>
</dbReference>
<dbReference type="PIRSF" id="PIRSF002131">
    <property type="entry name" value="Ribosomal_S11"/>
    <property type="match status" value="1"/>
</dbReference>
<dbReference type="NCBIfam" id="NF003698">
    <property type="entry name" value="PRK05309.1"/>
    <property type="match status" value="1"/>
</dbReference>
<dbReference type="GO" id="GO:0019843">
    <property type="term" value="F:rRNA binding"/>
    <property type="evidence" value="ECO:0007669"/>
    <property type="project" value="UniProtKB-UniRule"/>
</dbReference>
<comment type="function">
    <text evidence="7">Located on the platform of the 30S subunit, it bridges several disparate RNA helices of the 16S rRNA. Forms part of the Shine-Dalgarno cleft in the 70S ribosome.</text>
</comment>
<dbReference type="SUPFAM" id="SSF53137">
    <property type="entry name" value="Translational machinery components"/>
    <property type="match status" value="1"/>
</dbReference>
<protein>
    <recommendedName>
        <fullName evidence="6 7">Small ribosomal subunit protein uS11</fullName>
    </recommendedName>
</protein>
<dbReference type="EMBL" id="LCNO01000011">
    <property type="protein sequence ID" value="KKU57641.1"/>
    <property type="molecule type" value="Genomic_DNA"/>
</dbReference>
<dbReference type="Proteomes" id="UP000034307">
    <property type="component" value="Unassembled WGS sequence"/>
</dbReference>
<evidence type="ECO:0000313" key="9">
    <source>
        <dbReference type="EMBL" id="KKU57641.1"/>
    </source>
</evidence>
<keyword evidence="2 7" id="KW-0699">rRNA-binding</keyword>
<keyword evidence="4 7" id="KW-0689">Ribosomal protein</keyword>
<dbReference type="PATRIC" id="fig|1618358.3.peg.595"/>
<evidence type="ECO:0000256" key="8">
    <source>
        <dbReference type="RuleBase" id="RU003629"/>
    </source>
</evidence>
<dbReference type="InterPro" id="IPR036967">
    <property type="entry name" value="Ribosomal_uS11_sf"/>
</dbReference>
<dbReference type="STRING" id="1618358.UX80_C0011G0004"/>
<organism evidence="9 10">
    <name type="scientific">Candidatus Amesbacteria bacterium GW2011_GWA2_47_11b</name>
    <dbReference type="NCBI Taxonomy" id="1618358"/>
    <lineage>
        <taxon>Bacteria</taxon>
        <taxon>Candidatus Amesiibacteriota</taxon>
    </lineage>
</organism>
<dbReference type="InterPro" id="IPR001971">
    <property type="entry name" value="Ribosomal_uS11"/>
</dbReference>
<dbReference type="InterPro" id="IPR018102">
    <property type="entry name" value="Ribosomal_uS11_CS"/>
</dbReference>
<gene>
    <name evidence="7" type="primary">rpsK</name>
    <name evidence="9" type="ORF">UX80_C0011G0004</name>
</gene>
<dbReference type="PANTHER" id="PTHR11759">
    <property type="entry name" value="40S RIBOSOMAL PROTEIN S14/30S RIBOSOMAL PROTEIN S11"/>
    <property type="match status" value="1"/>
</dbReference>
<dbReference type="InterPro" id="IPR019981">
    <property type="entry name" value="Ribosomal_uS11_bac-type"/>
</dbReference>
<dbReference type="PROSITE" id="PS00054">
    <property type="entry name" value="RIBOSOMAL_S11"/>
    <property type="match status" value="1"/>
</dbReference>